<evidence type="ECO:0000256" key="1">
    <source>
        <dbReference type="ARBA" id="ARBA00022679"/>
    </source>
</evidence>
<reference evidence="4" key="2">
    <citation type="submission" date="2015-03" db="EMBL/GenBank/DDBJ databases">
        <title>Genome sequence of Pseudoalteromonas citrea.</title>
        <authorList>
            <person name="Xie B.-B."/>
            <person name="Rong J.-C."/>
            <person name="Qin Q.-L."/>
            <person name="Zhang Y.-Z."/>
        </authorList>
    </citation>
    <scope>NUCLEOTIDE SEQUENCE</scope>
    <source>
        <strain evidence="4">DSM 8771</strain>
    </source>
</reference>
<evidence type="ECO:0000313" key="5">
    <source>
        <dbReference type="Proteomes" id="UP000016487"/>
    </source>
</evidence>
<name>A0AAD4AJY3_9GAMM</name>
<dbReference type="CDD" id="cd04301">
    <property type="entry name" value="NAT_SF"/>
    <property type="match status" value="1"/>
</dbReference>
<dbReference type="AlphaFoldDB" id="A0AAD4AJY3"/>
<organism evidence="4 5">
    <name type="scientific">Pseudoalteromonas citrea</name>
    <dbReference type="NCBI Taxonomy" id="43655"/>
    <lineage>
        <taxon>Bacteria</taxon>
        <taxon>Pseudomonadati</taxon>
        <taxon>Pseudomonadota</taxon>
        <taxon>Gammaproteobacteria</taxon>
        <taxon>Alteromonadales</taxon>
        <taxon>Pseudoalteromonadaceae</taxon>
        <taxon>Pseudoalteromonas</taxon>
    </lineage>
</organism>
<dbReference type="PANTHER" id="PTHR43072:SF23">
    <property type="entry name" value="UPF0039 PROTEIN C11D3.02C"/>
    <property type="match status" value="1"/>
</dbReference>
<feature type="domain" description="N-acetyltransferase" evidence="3">
    <location>
        <begin position="1"/>
        <end position="155"/>
    </location>
</feature>
<protein>
    <submittedName>
        <fullName evidence="4">Phosphinothricin acetyltransferase</fullName>
    </submittedName>
</protein>
<keyword evidence="1" id="KW-0808">Transferase</keyword>
<dbReference type="InterPro" id="IPR016181">
    <property type="entry name" value="Acyl_CoA_acyltransferase"/>
</dbReference>
<dbReference type="EMBL" id="AHBZ03000015">
    <property type="protein sequence ID" value="KAF7772265.1"/>
    <property type="molecule type" value="Genomic_DNA"/>
</dbReference>
<dbReference type="InterPro" id="IPR000182">
    <property type="entry name" value="GNAT_dom"/>
</dbReference>
<evidence type="ECO:0000313" key="4">
    <source>
        <dbReference type="EMBL" id="KAF7772265.1"/>
    </source>
</evidence>
<keyword evidence="2" id="KW-0012">Acyltransferase</keyword>
<accession>A0AAD4AJY3</accession>
<dbReference type="PANTHER" id="PTHR43072">
    <property type="entry name" value="N-ACETYLTRANSFERASE"/>
    <property type="match status" value="1"/>
</dbReference>
<dbReference type="RefSeq" id="WP_010362783.1">
    <property type="nucleotide sequence ID" value="NZ_AHBZ03000015.1"/>
</dbReference>
<reference evidence="4" key="1">
    <citation type="journal article" date="2012" name="J. Bacteriol.">
        <title>Genome sequences of type strains of seven species of the marine bacterium Pseudoalteromonas.</title>
        <authorList>
            <person name="Xie B.B."/>
            <person name="Shu Y.L."/>
            <person name="Qin Q.L."/>
            <person name="Rong J.C."/>
            <person name="Zhang X.Y."/>
            <person name="Chen X.L."/>
            <person name="Shi M."/>
            <person name="He H.L."/>
            <person name="Zhou B.C."/>
            <person name="Zhang Y.Z."/>
        </authorList>
    </citation>
    <scope>NUCLEOTIDE SEQUENCE</scope>
    <source>
        <strain evidence="4">DSM 8771</strain>
    </source>
</reference>
<evidence type="ECO:0000256" key="2">
    <source>
        <dbReference type="ARBA" id="ARBA00023315"/>
    </source>
</evidence>
<dbReference type="GO" id="GO:0016747">
    <property type="term" value="F:acyltransferase activity, transferring groups other than amino-acyl groups"/>
    <property type="evidence" value="ECO:0007669"/>
    <property type="project" value="InterPro"/>
</dbReference>
<dbReference type="PROSITE" id="PS51186">
    <property type="entry name" value="GNAT"/>
    <property type="match status" value="1"/>
</dbReference>
<dbReference type="Pfam" id="PF00583">
    <property type="entry name" value="Acetyltransf_1"/>
    <property type="match status" value="1"/>
</dbReference>
<comment type="caution">
    <text evidence="4">The sequence shown here is derived from an EMBL/GenBank/DDBJ whole genome shotgun (WGS) entry which is preliminary data.</text>
</comment>
<evidence type="ECO:0000259" key="3">
    <source>
        <dbReference type="PROSITE" id="PS51186"/>
    </source>
</evidence>
<dbReference type="Gene3D" id="3.40.630.30">
    <property type="match status" value="1"/>
</dbReference>
<dbReference type="SUPFAM" id="SSF55729">
    <property type="entry name" value="Acyl-CoA N-acyltransferases (Nat)"/>
    <property type="match status" value="1"/>
</dbReference>
<sequence length="164" mass="18566">MTIRIAEHRDLPAVVAIYNETIASRMVTADTEPTTVEARAEWFFSHTPNRPLFVYELQGKVVAWLSFKSFYGRPAYAGTCEISIYITGSARGEGLGVQLLEFAEHHAVKIDVDTLVGFIFSHNVPSIKLFKRQGYSHWGELPNIALMDEERFSLTILGKQLFTR</sequence>
<gene>
    <name evidence="4" type="primary">pat</name>
    <name evidence="4" type="ORF">PCIT_a2306</name>
</gene>
<proteinExistence type="predicted"/>
<dbReference type="Proteomes" id="UP000016487">
    <property type="component" value="Unassembled WGS sequence"/>
</dbReference>